<dbReference type="InterPro" id="IPR014717">
    <property type="entry name" value="Transl_elong_EF1B/ribsomal_bS6"/>
</dbReference>
<dbReference type="GO" id="GO:0070181">
    <property type="term" value="F:small ribosomal subunit rRNA binding"/>
    <property type="evidence" value="ECO:0007669"/>
    <property type="project" value="TreeGrafter"/>
</dbReference>
<evidence type="ECO:0000313" key="3">
    <source>
        <dbReference type="Proteomes" id="UP000807342"/>
    </source>
</evidence>
<dbReference type="AlphaFoldDB" id="A0A9P6C4L4"/>
<dbReference type="EMBL" id="MU151077">
    <property type="protein sequence ID" value="KAF9451941.1"/>
    <property type="molecule type" value="Genomic_DNA"/>
</dbReference>
<dbReference type="PANTHER" id="PTHR21011:SF1">
    <property type="entry name" value="SMALL RIBOSOMAL SUBUNIT PROTEIN BS6M"/>
    <property type="match status" value="1"/>
</dbReference>
<dbReference type="Proteomes" id="UP000807342">
    <property type="component" value="Unassembled WGS sequence"/>
</dbReference>
<gene>
    <name evidence="2" type="ORF">P691DRAFT_698162</name>
</gene>
<name>A0A9P6C4L4_9AGAR</name>
<sequence length="126" mass="14664">MPLYQMVCVAAHFPEYHHIRELVRQSATHIMNAGGVVRKVESWGTMQLPQRMKKKRTNAYEHIGDYWTLHCDTSPQTLRSLNNFMRRDPRVLRWTVLKLGDRVEDVARQGRKLTHQSPAAADVVDL</sequence>
<dbReference type="Pfam" id="PF01250">
    <property type="entry name" value="Ribosomal_S6"/>
    <property type="match status" value="1"/>
</dbReference>
<comment type="caution">
    <text evidence="2">The sequence shown here is derived from an EMBL/GenBank/DDBJ whole genome shotgun (WGS) entry which is preliminary data.</text>
</comment>
<dbReference type="InterPro" id="IPR035980">
    <property type="entry name" value="Ribosomal_bS6_sf"/>
</dbReference>
<evidence type="ECO:0000313" key="2">
    <source>
        <dbReference type="EMBL" id="KAF9451941.1"/>
    </source>
</evidence>
<dbReference type="InterPro" id="IPR000529">
    <property type="entry name" value="Ribosomal_bS6"/>
</dbReference>
<proteinExistence type="inferred from homology"/>
<dbReference type="GO" id="GO:0006412">
    <property type="term" value="P:translation"/>
    <property type="evidence" value="ECO:0007669"/>
    <property type="project" value="InterPro"/>
</dbReference>
<comment type="similarity">
    <text evidence="1">Belongs to the bacterial ribosomal protein bS6 family.</text>
</comment>
<dbReference type="GO" id="GO:0003735">
    <property type="term" value="F:structural constituent of ribosome"/>
    <property type="evidence" value="ECO:0007669"/>
    <property type="project" value="InterPro"/>
</dbReference>
<protein>
    <recommendedName>
        <fullName evidence="4">Ribosomal protein S6</fullName>
    </recommendedName>
</protein>
<reference evidence="2" key="1">
    <citation type="submission" date="2020-11" db="EMBL/GenBank/DDBJ databases">
        <authorList>
            <consortium name="DOE Joint Genome Institute"/>
            <person name="Ahrendt S."/>
            <person name="Riley R."/>
            <person name="Andreopoulos W."/>
            <person name="Labutti K."/>
            <person name="Pangilinan J."/>
            <person name="Ruiz-Duenas F.J."/>
            <person name="Barrasa J.M."/>
            <person name="Sanchez-Garcia M."/>
            <person name="Camarero S."/>
            <person name="Miyauchi S."/>
            <person name="Serrano A."/>
            <person name="Linde D."/>
            <person name="Babiker R."/>
            <person name="Drula E."/>
            <person name="Ayuso-Fernandez I."/>
            <person name="Pacheco R."/>
            <person name="Padilla G."/>
            <person name="Ferreira P."/>
            <person name="Barriuso J."/>
            <person name="Kellner H."/>
            <person name="Castanera R."/>
            <person name="Alfaro M."/>
            <person name="Ramirez L."/>
            <person name="Pisabarro A.G."/>
            <person name="Kuo A."/>
            <person name="Tritt A."/>
            <person name="Lipzen A."/>
            <person name="He G."/>
            <person name="Yan M."/>
            <person name="Ng V."/>
            <person name="Cullen D."/>
            <person name="Martin F."/>
            <person name="Rosso M.-N."/>
            <person name="Henrissat B."/>
            <person name="Hibbett D."/>
            <person name="Martinez A.T."/>
            <person name="Grigoriev I.V."/>
        </authorList>
    </citation>
    <scope>NUCLEOTIDE SEQUENCE</scope>
    <source>
        <strain evidence="2">MF-IS2</strain>
    </source>
</reference>
<dbReference type="GO" id="GO:0005763">
    <property type="term" value="C:mitochondrial small ribosomal subunit"/>
    <property type="evidence" value="ECO:0007669"/>
    <property type="project" value="TreeGrafter"/>
</dbReference>
<dbReference type="Gene3D" id="3.30.70.60">
    <property type="match status" value="1"/>
</dbReference>
<dbReference type="PANTHER" id="PTHR21011">
    <property type="entry name" value="MITOCHONDRIAL 28S RIBOSOMAL PROTEIN S6"/>
    <property type="match status" value="1"/>
</dbReference>
<organism evidence="2 3">
    <name type="scientific">Macrolepiota fuliginosa MF-IS2</name>
    <dbReference type="NCBI Taxonomy" id="1400762"/>
    <lineage>
        <taxon>Eukaryota</taxon>
        <taxon>Fungi</taxon>
        <taxon>Dikarya</taxon>
        <taxon>Basidiomycota</taxon>
        <taxon>Agaricomycotina</taxon>
        <taxon>Agaricomycetes</taxon>
        <taxon>Agaricomycetidae</taxon>
        <taxon>Agaricales</taxon>
        <taxon>Agaricineae</taxon>
        <taxon>Agaricaceae</taxon>
        <taxon>Macrolepiota</taxon>
    </lineage>
</organism>
<evidence type="ECO:0000256" key="1">
    <source>
        <dbReference type="ARBA" id="ARBA00009512"/>
    </source>
</evidence>
<accession>A0A9P6C4L4</accession>
<keyword evidence="3" id="KW-1185">Reference proteome</keyword>
<dbReference type="CDD" id="cd15465">
    <property type="entry name" value="bS6_mito"/>
    <property type="match status" value="1"/>
</dbReference>
<dbReference type="SUPFAM" id="SSF54995">
    <property type="entry name" value="Ribosomal protein S6"/>
    <property type="match status" value="1"/>
</dbReference>
<dbReference type="OrthoDB" id="10259681at2759"/>
<evidence type="ECO:0008006" key="4">
    <source>
        <dbReference type="Google" id="ProtNLM"/>
    </source>
</evidence>